<name>A0ABW5PHS1_9BACL</name>
<proteinExistence type="predicted"/>
<dbReference type="Proteomes" id="UP001597541">
    <property type="component" value="Unassembled WGS sequence"/>
</dbReference>
<comment type="caution">
    <text evidence="1">The sequence shown here is derived from an EMBL/GenBank/DDBJ whole genome shotgun (WGS) entry which is preliminary data.</text>
</comment>
<feature type="non-terminal residue" evidence="1">
    <location>
        <position position="1"/>
    </location>
</feature>
<protein>
    <submittedName>
        <fullName evidence="1">Uncharacterized protein</fullName>
    </submittedName>
</protein>
<gene>
    <name evidence="1" type="ORF">ACFSUF_18295</name>
</gene>
<accession>A0ABW5PHS1</accession>
<evidence type="ECO:0000313" key="1">
    <source>
        <dbReference type="EMBL" id="MFD2614365.1"/>
    </source>
</evidence>
<evidence type="ECO:0000313" key="2">
    <source>
        <dbReference type="Proteomes" id="UP001597541"/>
    </source>
</evidence>
<keyword evidence="2" id="KW-1185">Reference proteome</keyword>
<dbReference type="EMBL" id="JBHUME010000011">
    <property type="protein sequence ID" value="MFD2614365.1"/>
    <property type="molecule type" value="Genomic_DNA"/>
</dbReference>
<organism evidence="1 2">
    <name type="scientific">Paenibacillus gansuensis</name>
    <dbReference type="NCBI Taxonomy" id="306542"/>
    <lineage>
        <taxon>Bacteria</taxon>
        <taxon>Bacillati</taxon>
        <taxon>Bacillota</taxon>
        <taxon>Bacilli</taxon>
        <taxon>Bacillales</taxon>
        <taxon>Paenibacillaceae</taxon>
        <taxon>Paenibacillus</taxon>
    </lineage>
</organism>
<reference evidence="2" key="1">
    <citation type="journal article" date="2019" name="Int. J. Syst. Evol. Microbiol.">
        <title>The Global Catalogue of Microorganisms (GCM) 10K type strain sequencing project: providing services to taxonomists for standard genome sequencing and annotation.</title>
        <authorList>
            <consortium name="The Broad Institute Genomics Platform"/>
            <consortium name="The Broad Institute Genome Sequencing Center for Infectious Disease"/>
            <person name="Wu L."/>
            <person name="Ma J."/>
        </authorList>
    </citation>
    <scope>NUCLEOTIDE SEQUENCE [LARGE SCALE GENOMIC DNA]</scope>
    <source>
        <strain evidence="2">KCTC 3950</strain>
    </source>
</reference>
<sequence length="178" mass="20185">VYTLRKTALRMYPFYRKIVRSRTYSDLWAKAVVKADLDAMQKLLFAAIGKQNLASLSTNAIGYFVDFPVRGSKTDVVSASTSIRPGQVQFTFSAAVHRRIAKAVLPFYRELVLNKGYAVQVVRAIRTQNAGLLEKLVRSKVPTSALRKVEAGNGFFLGFKYPQSKYVYYNQIFQDRLL</sequence>
<dbReference type="RefSeq" id="WP_377605136.1">
    <property type="nucleotide sequence ID" value="NZ_JBHUME010000011.1"/>
</dbReference>